<dbReference type="RefSeq" id="XP_016449034.1">
    <property type="nucleotide sequence ID" value="XM_016593548.1"/>
</dbReference>
<dbReference type="STRING" id="4097.A0A1S3YAA9"/>
<dbReference type="PANTHER" id="PTHR31973:SF191">
    <property type="entry name" value="OS05G0489400 PROTEIN"/>
    <property type="match status" value="1"/>
</dbReference>
<organism evidence="2">
    <name type="scientific">Nicotiana tabacum</name>
    <name type="common">Common tobacco</name>
    <dbReference type="NCBI Taxonomy" id="4097"/>
    <lineage>
        <taxon>Eukaryota</taxon>
        <taxon>Viridiplantae</taxon>
        <taxon>Streptophyta</taxon>
        <taxon>Embryophyta</taxon>
        <taxon>Tracheophyta</taxon>
        <taxon>Spermatophyta</taxon>
        <taxon>Magnoliopsida</taxon>
        <taxon>eudicotyledons</taxon>
        <taxon>Gunneridae</taxon>
        <taxon>Pentapetalae</taxon>
        <taxon>asterids</taxon>
        <taxon>lamiids</taxon>
        <taxon>Solanales</taxon>
        <taxon>Solanaceae</taxon>
        <taxon>Nicotianoideae</taxon>
        <taxon>Nicotianeae</taxon>
        <taxon>Nicotiana</taxon>
    </lineage>
</organism>
<dbReference type="PaxDb" id="4097-A0A1S3YAA9"/>
<accession>A0A1S3YAA9</accession>
<protein>
    <recommendedName>
        <fullName evidence="1">MULE transposase domain-containing protein</fullName>
    </recommendedName>
</protein>
<dbReference type="OrthoDB" id="1918246at2759"/>
<evidence type="ECO:0000259" key="1">
    <source>
        <dbReference type="Pfam" id="PF10551"/>
    </source>
</evidence>
<feature type="domain" description="MULE transposase" evidence="1">
    <location>
        <begin position="73"/>
        <end position="169"/>
    </location>
</feature>
<dbReference type="AlphaFoldDB" id="A0A1S3YAA9"/>
<dbReference type="KEGG" id="nta:107774080"/>
<dbReference type="InterPro" id="IPR018289">
    <property type="entry name" value="MULE_transposase_dom"/>
</dbReference>
<dbReference type="Pfam" id="PF10551">
    <property type="entry name" value="MULE"/>
    <property type="match status" value="1"/>
</dbReference>
<reference evidence="2" key="1">
    <citation type="submission" date="2025-08" db="UniProtKB">
        <authorList>
            <consortium name="RefSeq"/>
        </authorList>
    </citation>
    <scope>IDENTIFICATION</scope>
</reference>
<name>A0A1S3YAA9_TOBAC</name>
<dbReference type="PANTHER" id="PTHR31973">
    <property type="entry name" value="POLYPROTEIN, PUTATIVE-RELATED"/>
    <property type="match status" value="1"/>
</dbReference>
<evidence type="ECO:0000313" key="2">
    <source>
        <dbReference type="RefSeq" id="XP_016449034.1"/>
    </source>
</evidence>
<proteinExistence type="predicted"/>
<sequence length="300" mass="34765">MKKAIAIIDGDISDQFKVVWNYCNEIVRANPNTSVYMKLVENEDPSKHKRFKRFYICFSACKEGFKSGCRRIIGVDGCWLEGPMYGTHLLTAIGLDPNNNIYLIAYAIVEKECHESWAWFLNHLKLDLEIDDEANWTFMSDKQKGLIEAFNEILPFVTHRFCVRHLHNNFKRTGFNGNTLRNALWKATSVITVKWFDKCMLKIIDLDPAVASWLRDKSTSERSRSHFSENVKSNRDKSAMWSSDDICSRIKDVLHKSQVVATEYIPRKANQWNYKLTRASITDNWAVDLLNRNVAVENGI</sequence>
<gene>
    <name evidence="2" type="primary">LOC107774080</name>
</gene>